<evidence type="ECO:0000256" key="11">
    <source>
        <dbReference type="HAMAP-Rule" id="MF_00983"/>
    </source>
</evidence>
<dbReference type="Pfam" id="PF18074">
    <property type="entry name" value="PriA_C"/>
    <property type="match status" value="1"/>
</dbReference>
<dbReference type="RefSeq" id="WP_114705348.1">
    <property type="nucleotide sequence ID" value="NZ_QDKL01000001.1"/>
</dbReference>
<dbReference type="NCBIfam" id="TIGR00595">
    <property type="entry name" value="priA"/>
    <property type="match status" value="1"/>
</dbReference>
<evidence type="ECO:0000256" key="8">
    <source>
        <dbReference type="ARBA" id="ARBA00022840"/>
    </source>
</evidence>
<keyword evidence="10 11" id="KW-0413">Isomerase</keyword>
<dbReference type="PROSITE" id="PS51192">
    <property type="entry name" value="HELICASE_ATP_BIND_1"/>
    <property type="match status" value="1"/>
</dbReference>
<evidence type="ECO:0000256" key="2">
    <source>
        <dbReference type="ARBA" id="ARBA00022705"/>
    </source>
</evidence>
<feature type="binding site" evidence="11">
    <location>
        <position position="427"/>
    </location>
    <ligand>
        <name>Zn(2+)</name>
        <dbReference type="ChEBI" id="CHEBI:29105"/>
        <label>1</label>
    </ligand>
</feature>
<reference evidence="14" key="1">
    <citation type="journal article" date="2019" name="Int. J. Syst. Evol. Microbiol.">
        <title>Halobacteriovorax valvorus sp. nov., a novel prokaryotic predator isolated from coastal seawater of China.</title>
        <authorList>
            <person name="Chen M.-X."/>
        </authorList>
    </citation>
    <scope>NUCLEOTIDE SEQUENCE [LARGE SCALE GENOMIC DNA]</scope>
    <source>
        <strain evidence="14">BL9</strain>
    </source>
</reference>
<keyword evidence="14" id="KW-1185">Reference proteome</keyword>
<evidence type="ECO:0000256" key="9">
    <source>
        <dbReference type="ARBA" id="ARBA00023125"/>
    </source>
</evidence>
<comment type="similarity">
    <text evidence="11">Belongs to the helicase family. PriA subfamily.</text>
</comment>
<dbReference type="PANTHER" id="PTHR30580:SF0">
    <property type="entry name" value="PRIMOSOMAL PROTEIN N"/>
    <property type="match status" value="1"/>
</dbReference>
<dbReference type="Gene3D" id="3.40.50.300">
    <property type="entry name" value="P-loop containing nucleotide triphosphate hydrolases"/>
    <property type="match status" value="2"/>
</dbReference>
<keyword evidence="4 11" id="KW-0547">Nucleotide-binding</keyword>
<dbReference type="InterPro" id="IPR042115">
    <property type="entry name" value="PriA_3primeBD_sf"/>
</dbReference>
<evidence type="ECO:0000256" key="10">
    <source>
        <dbReference type="ARBA" id="ARBA00023235"/>
    </source>
</evidence>
<dbReference type="SUPFAM" id="SSF52540">
    <property type="entry name" value="P-loop containing nucleoside triphosphate hydrolases"/>
    <property type="match status" value="1"/>
</dbReference>
<feature type="binding site" evidence="11">
    <location>
        <position position="387"/>
    </location>
    <ligand>
        <name>Zn(2+)</name>
        <dbReference type="ChEBI" id="CHEBI:29105"/>
        <label>1</label>
    </ligand>
</feature>
<gene>
    <name evidence="11 13" type="primary">priA</name>
    <name evidence="13" type="ORF">DAY19_01130</name>
</gene>
<comment type="subunit">
    <text evidence="11">Component of the replication restart primosome.</text>
</comment>
<evidence type="ECO:0000259" key="12">
    <source>
        <dbReference type="PROSITE" id="PS51192"/>
    </source>
</evidence>
<comment type="caution">
    <text evidence="13">The sequence shown here is derived from an EMBL/GenBank/DDBJ whole genome shotgun (WGS) entry which is preliminary data.</text>
</comment>
<keyword evidence="9 11" id="KW-0238">DNA-binding</keyword>
<dbReference type="Proteomes" id="UP000443582">
    <property type="component" value="Unassembled WGS sequence"/>
</dbReference>
<sequence length="678" mass="78184">MQDVNKLNAQHYCQVAVNYPKLPSILTYKTLGEEIPVGSLVEVPLGRRKAKGVVTEFNISNEDLEATLAKYKLKPVNEVLAPEFSLSKSEMKLYSWMSRYYHYNLGQLVWDCLPKILKRPREVETEFGLNQDFEHELSPDQKPIYENISARLESGFDRFLIHGVTGSGKTLIYLHLIKEVLKKGKSVLFLLPEINLTPQFMETFKKYLDCPVLPYHSGVTPSHKNSIWKFLKKSDRPVLLMGVRSSVFLPVENLGLVIVDEEHDSSFKQTDRCPYNGRDVAIKKAQLFNAPVVLGSATPSLENYFTFTQLKPDNYFKLEKRVAGGFPEIELLDSRSHGQKKDMDALSIWPFEKKSMDMISEALDRDEQVLVFVNRLGFSNYLQCRSCGYKFEDPNTGVPLRYFKNKNILSSSHSDYQIPRPEICPECGNMNLLQKGFGTERLQEVLQDFYPQKKIERFDRDEITNLEKLEDKLDRFHKGEIDIFVGTQMLSKGHNFKKVNLVLILGTDSMLNFPDFRAMEKAYQMIVQILGRAGRYSNHAKVAIQTMLPDNTMFDFIKSHSFNGFYDYELNTREFGLFPPYTKMANIHVSGRNREKIISDLTHEINRLRMLIDKMGIDAQVWGPTPAMIERRANLFTWSMTLMCKNGGELNQVLQVFRSQNKIDYSFSVKIDVDPMDT</sequence>
<evidence type="ECO:0000256" key="1">
    <source>
        <dbReference type="ARBA" id="ARBA00022515"/>
    </source>
</evidence>
<dbReference type="InterPro" id="IPR001650">
    <property type="entry name" value="Helicase_C-like"/>
</dbReference>
<comment type="caution">
    <text evidence="11">Lacks conserved residue(s) required for the propagation of feature annotation.</text>
</comment>
<keyword evidence="2 11" id="KW-0235">DNA replication</keyword>
<name>A0ABY0IHI8_9BACT</name>
<protein>
    <recommendedName>
        <fullName evidence="11">Replication restart protein PriA</fullName>
    </recommendedName>
    <alternativeName>
        <fullName evidence="11">ATP-dependent DNA helicase PriA</fullName>
        <ecNumber evidence="11">5.6.2.4</ecNumber>
    </alternativeName>
    <alternativeName>
        <fullName evidence="11">DNA 3'-5' helicase PriA</fullName>
    </alternativeName>
</protein>
<keyword evidence="1 11" id="KW-0639">Primosome</keyword>
<evidence type="ECO:0000256" key="5">
    <source>
        <dbReference type="ARBA" id="ARBA00022801"/>
    </source>
</evidence>
<dbReference type="SMART" id="SM00490">
    <property type="entry name" value="HELICc"/>
    <property type="match status" value="1"/>
</dbReference>
<evidence type="ECO:0000256" key="3">
    <source>
        <dbReference type="ARBA" id="ARBA00022723"/>
    </source>
</evidence>
<keyword evidence="7" id="KW-0862">Zinc</keyword>
<dbReference type="InterPro" id="IPR006935">
    <property type="entry name" value="Helicase/UvrB_N"/>
</dbReference>
<comment type="catalytic activity">
    <reaction evidence="11">
        <text>ATP + H2O = ADP + phosphate + H(+)</text>
        <dbReference type="Rhea" id="RHEA:13065"/>
        <dbReference type="ChEBI" id="CHEBI:15377"/>
        <dbReference type="ChEBI" id="CHEBI:15378"/>
        <dbReference type="ChEBI" id="CHEBI:30616"/>
        <dbReference type="ChEBI" id="CHEBI:43474"/>
        <dbReference type="ChEBI" id="CHEBI:456216"/>
        <dbReference type="EC" id="5.6.2.4"/>
    </reaction>
</comment>
<keyword evidence="6 11" id="KW-0347">Helicase</keyword>
<keyword evidence="3" id="KW-0479">Metal-binding</keyword>
<dbReference type="SMART" id="SM00487">
    <property type="entry name" value="DEXDc"/>
    <property type="match status" value="1"/>
</dbReference>
<organism evidence="13 14">
    <name type="scientific">Halobacteriovorax vibrionivorans</name>
    <dbReference type="NCBI Taxonomy" id="2152716"/>
    <lineage>
        <taxon>Bacteria</taxon>
        <taxon>Pseudomonadati</taxon>
        <taxon>Bdellovibrionota</taxon>
        <taxon>Bacteriovoracia</taxon>
        <taxon>Bacteriovoracales</taxon>
        <taxon>Halobacteriovoraceae</taxon>
        <taxon>Halobacteriovorax</taxon>
    </lineage>
</organism>
<keyword evidence="8 11" id="KW-0067">ATP-binding</keyword>
<dbReference type="InterPro" id="IPR041222">
    <property type="entry name" value="PriA_3primeBD"/>
</dbReference>
<evidence type="ECO:0000313" key="14">
    <source>
        <dbReference type="Proteomes" id="UP000443582"/>
    </source>
</evidence>
<keyword evidence="5 11" id="KW-0378">Hydrolase</keyword>
<dbReference type="Pfam" id="PF17764">
    <property type="entry name" value="PriA_3primeBD"/>
    <property type="match status" value="1"/>
</dbReference>
<comment type="catalytic activity">
    <reaction evidence="11">
        <text>Couples ATP hydrolysis with the unwinding of duplex DNA by translocating in the 3'-5' direction.</text>
        <dbReference type="EC" id="5.6.2.4"/>
    </reaction>
</comment>
<evidence type="ECO:0000313" key="13">
    <source>
        <dbReference type="EMBL" id="RZF22403.1"/>
    </source>
</evidence>
<dbReference type="EMBL" id="QDKL01000001">
    <property type="protein sequence ID" value="RZF22403.1"/>
    <property type="molecule type" value="Genomic_DNA"/>
</dbReference>
<dbReference type="HAMAP" id="MF_00983">
    <property type="entry name" value="PriA"/>
    <property type="match status" value="1"/>
</dbReference>
<feature type="domain" description="Helicase ATP-binding" evidence="12">
    <location>
        <begin position="150"/>
        <end position="317"/>
    </location>
</feature>
<dbReference type="InterPro" id="IPR005259">
    <property type="entry name" value="PriA"/>
</dbReference>
<evidence type="ECO:0000256" key="7">
    <source>
        <dbReference type="ARBA" id="ARBA00022833"/>
    </source>
</evidence>
<dbReference type="Gene3D" id="3.40.1440.60">
    <property type="entry name" value="PriA, 3(prime) DNA-binding domain"/>
    <property type="match status" value="1"/>
</dbReference>
<dbReference type="EC" id="5.6.2.4" evidence="11"/>
<dbReference type="InterPro" id="IPR027417">
    <property type="entry name" value="P-loop_NTPase"/>
</dbReference>
<feature type="binding site" evidence="11">
    <location>
        <position position="424"/>
    </location>
    <ligand>
        <name>Zn(2+)</name>
        <dbReference type="ChEBI" id="CHEBI:29105"/>
        <label>1</label>
    </ligand>
</feature>
<accession>A0ABY0IHI8</accession>
<dbReference type="Pfam" id="PF04851">
    <property type="entry name" value="ResIII"/>
    <property type="match status" value="1"/>
</dbReference>
<dbReference type="Pfam" id="PF00271">
    <property type="entry name" value="Helicase_C"/>
    <property type="match status" value="1"/>
</dbReference>
<evidence type="ECO:0000256" key="6">
    <source>
        <dbReference type="ARBA" id="ARBA00022806"/>
    </source>
</evidence>
<dbReference type="PANTHER" id="PTHR30580">
    <property type="entry name" value="PRIMOSOMAL PROTEIN N"/>
    <property type="match status" value="1"/>
</dbReference>
<dbReference type="InterPro" id="IPR041236">
    <property type="entry name" value="PriA_C"/>
</dbReference>
<comment type="function">
    <text evidence="11">Initiates the restart of stalled replication forks, which reloads the replicative helicase on sites other than the origin of replication. Recognizes and binds to abandoned replication forks and remodels them to uncover a helicase loading site. Promotes assembly of the primosome at these replication forks.</text>
</comment>
<dbReference type="InterPro" id="IPR014001">
    <property type="entry name" value="Helicase_ATP-bd"/>
</dbReference>
<feature type="binding site" evidence="11">
    <location>
        <position position="384"/>
    </location>
    <ligand>
        <name>Zn(2+)</name>
        <dbReference type="ChEBI" id="CHEBI:29105"/>
        <label>1</label>
    </ligand>
</feature>
<proteinExistence type="inferred from homology"/>
<evidence type="ECO:0000256" key="4">
    <source>
        <dbReference type="ARBA" id="ARBA00022741"/>
    </source>
</evidence>